<keyword evidence="2" id="KW-1185">Reference proteome</keyword>
<gene>
    <name evidence="1" type="ORF">BDBG_02902</name>
</gene>
<dbReference type="RefSeq" id="XP_031577380.1">
    <property type="nucleotide sequence ID" value="XM_031721008.1"/>
</dbReference>
<name>A0A179UFC3_BLAGS</name>
<reference evidence="2" key="1">
    <citation type="journal article" date="2015" name="PLoS Genet.">
        <title>The dynamic genome and transcriptome of the human fungal pathogen Blastomyces and close relative Emmonsia.</title>
        <authorList>
            <person name="Munoz J.F."/>
            <person name="Gauthier G.M."/>
            <person name="Desjardins C.A."/>
            <person name="Gallo J.E."/>
            <person name="Holder J."/>
            <person name="Sullivan T.D."/>
            <person name="Marty A.J."/>
            <person name="Carmen J.C."/>
            <person name="Chen Z."/>
            <person name="Ding L."/>
            <person name="Gujja S."/>
            <person name="Magrini V."/>
            <person name="Misas E."/>
            <person name="Mitreva M."/>
            <person name="Priest M."/>
            <person name="Saif S."/>
            <person name="Whiston E.A."/>
            <person name="Young S."/>
            <person name="Zeng Q."/>
            <person name="Goldman W.E."/>
            <person name="Mardis E.R."/>
            <person name="Taylor J.W."/>
            <person name="McEwen J.G."/>
            <person name="Clay O.K."/>
            <person name="Klein B.S."/>
            <person name="Cuomo C.A."/>
        </authorList>
    </citation>
    <scope>NUCLEOTIDE SEQUENCE [LARGE SCALE GENOMIC DNA]</scope>
    <source>
        <strain evidence="2">SLH14081</strain>
    </source>
</reference>
<dbReference type="Proteomes" id="UP000002038">
    <property type="component" value="Unassembled WGS sequence"/>
</dbReference>
<dbReference type="KEGG" id="bgh:BDBG_02902"/>
<dbReference type="EMBL" id="GG657451">
    <property type="protein sequence ID" value="OAT06735.1"/>
    <property type="molecule type" value="Genomic_DNA"/>
</dbReference>
<dbReference type="GeneID" id="8506218"/>
<sequence>MSTEARIDADEALLKGYLQLLGVENFRNGRMQALLTGRSGRGRDAWAGEAGEICLFMRFYVNALSSHIDIEPLDRRHPYLVANRKYFVSSIKNPQKTKSTLLLFKRKLPYQSTKISPSGSSLVLYAATPHIASRTCGSARPPPHLQPLCNRHARNSHLLHRTWMRKARFIPSTVPTCTEPSAVSGWLAPVDSSFTRSVGSGVRCMKREKFSNTSQRHG</sequence>
<organism evidence="1 2">
    <name type="scientific">Blastomyces gilchristii (strain SLH14081)</name>
    <name type="common">Blastomyces dermatitidis</name>
    <dbReference type="NCBI Taxonomy" id="559298"/>
    <lineage>
        <taxon>Eukaryota</taxon>
        <taxon>Fungi</taxon>
        <taxon>Dikarya</taxon>
        <taxon>Ascomycota</taxon>
        <taxon>Pezizomycotina</taxon>
        <taxon>Eurotiomycetes</taxon>
        <taxon>Eurotiomycetidae</taxon>
        <taxon>Onygenales</taxon>
        <taxon>Ajellomycetaceae</taxon>
        <taxon>Blastomyces</taxon>
    </lineage>
</organism>
<protein>
    <submittedName>
        <fullName evidence="1">Uncharacterized protein</fullName>
    </submittedName>
</protein>
<dbReference type="VEuPathDB" id="FungiDB:BDBG_02902"/>
<evidence type="ECO:0000313" key="1">
    <source>
        <dbReference type="EMBL" id="OAT06735.1"/>
    </source>
</evidence>
<accession>A0A179UFC3</accession>
<proteinExistence type="predicted"/>
<evidence type="ECO:0000313" key="2">
    <source>
        <dbReference type="Proteomes" id="UP000002038"/>
    </source>
</evidence>
<dbReference type="AlphaFoldDB" id="A0A179UFC3"/>